<gene>
    <name evidence="2" type="ORF">Cadr_000014080</name>
</gene>
<reference evidence="2 3" key="1">
    <citation type="journal article" date="2019" name="Mol. Ecol. Resour.">
        <title>Improving Illumina assemblies with Hi-C and long reads: an example with the North African dromedary.</title>
        <authorList>
            <person name="Elbers J.P."/>
            <person name="Rogers M.F."/>
            <person name="Perelman P.L."/>
            <person name="Proskuryakova A.A."/>
            <person name="Serdyukova N.A."/>
            <person name="Johnson W.E."/>
            <person name="Horin P."/>
            <person name="Corander J."/>
            <person name="Murphy D."/>
            <person name="Burger P.A."/>
        </authorList>
    </citation>
    <scope>NUCLEOTIDE SEQUENCE [LARGE SCALE GENOMIC DNA]</scope>
    <source>
        <strain evidence="2">Drom800</strain>
        <tissue evidence="2">Blood</tissue>
    </source>
</reference>
<organism evidence="2 3">
    <name type="scientific">Camelus dromedarius</name>
    <name type="common">Dromedary</name>
    <name type="synonym">Arabian camel</name>
    <dbReference type="NCBI Taxonomy" id="9838"/>
    <lineage>
        <taxon>Eukaryota</taxon>
        <taxon>Metazoa</taxon>
        <taxon>Chordata</taxon>
        <taxon>Craniata</taxon>
        <taxon>Vertebrata</taxon>
        <taxon>Euteleostomi</taxon>
        <taxon>Mammalia</taxon>
        <taxon>Eutheria</taxon>
        <taxon>Laurasiatheria</taxon>
        <taxon>Artiodactyla</taxon>
        <taxon>Tylopoda</taxon>
        <taxon>Camelidae</taxon>
        <taxon>Camelus</taxon>
    </lineage>
</organism>
<accession>A0A5N4DC91</accession>
<evidence type="ECO:0000256" key="1">
    <source>
        <dbReference type="SAM" id="MobiDB-lite"/>
    </source>
</evidence>
<protein>
    <submittedName>
        <fullName evidence="2">Uncharacterized protein</fullName>
    </submittedName>
</protein>
<sequence length="67" mass="7484">MEKQRFKTRWWLRRVGGVRAGATSFPGWLLFFWSPTGRRSSSSSSNMALSPVSESQGIDGSCAVSWD</sequence>
<comment type="caution">
    <text evidence="2">The sequence shown here is derived from an EMBL/GenBank/DDBJ whole genome shotgun (WGS) entry which is preliminary data.</text>
</comment>
<feature type="compositionally biased region" description="Polar residues" evidence="1">
    <location>
        <begin position="46"/>
        <end position="58"/>
    </location>
</feature>
<dbReference type="AlphaFoldDB" id="A0A5N4DC91"/>
<name>A0A5N4DC91_CAMDR</name>
<dbReference type="Proteomes" id="UP000299084">
    <property type="component" value="Unassembled WGS sequence"/>
</dbReference>
<evidence type="ECO:0000313" key="2">
    <source>
        <dbReference type="EMBL" id="KAB1268656.1"/>
    </source>
</evidence>
<proteinExistence type="predicted"/>
<feature type="region of interest" description="Disordered" evidence="1">
    <location>
        <begin position="36"/>
        <end position="67"/>
    </location>
</feature>
<evidence type="ECO:0000313" key="3">
    <source>
        <dbReference type="Proteomes" id="UP000299084"/>
    </source>
</evidence>
<dbReference type="EMBL" id="JWIN03000013">
    <property type="protein sequence ID" value="KAB1268656.1"/>
    <property type="molecule type" value="Genomic_DNA"/>
</dbReference>
<keyword evidence="3" id="KW-1185">Reference proteome</keyword>